<evidence type="ECO:0000256" key="2">
    <source>
        <dbReference type="ARBA" id="ARBA00022475"/>
    </source>
</evidence>
<feature type="compositionally biased region" description="Basic and acidic residues" evidence="6">
    <location>
        <begin position="162"/>
        <end position="185"/>
    </location>
</feature>
<evidence type="ECO:0000313" key="10">
    <source>
        <dbReference type="Proteomes" id="UP001187471"/>
    </source>
</evidence>
<feature type="transmembrane region" description="Helical" evidence="7">
    <location>
        <begin position="272"/>
        <end position="290"/>
    </location>
</feature>
<dbReference type="PROSITE" id="PS01031">
    <property type="entry name" value="SHSP"/>
    <property type="match status" value="1"/>
</dbReference>
<dbReference type="Gene3D" id="2.60.40.790">
    <property type="match status" value="1"/>
</dbReference>
<organism evidence="9 10">
    <name type="scientific">Escallonia rubra</name>
    <dbReference type="NCBI Taxonomy" id="112253"/>
    <lineage>
        <taxon>Eukaryota</taxon>
        <taxon>Viridiplantae</taxon>
        <taxon>Streptophyta</taxon>
        <taxon>Embryophyta</taxon>
        <taxon>Tracheophyta</taxon>
        <taxon>Spermatophyta</taxon>
        <taxon>Magnoliopsida</taxon>
        <taxon>eudicotyledons</taxon>
        <taxon>Gunneridae</taxon>
        <taxon>Pentapetalae</taxon>
        <taxon>asterids</taxon>
        <taxon>campanulids</taxon>
        <taxon>Escalloniales</taxon>
        <taxon>Escalloniaceae</taxon>
        <taxon>Escallonia</taxon>
    </lineage>
</organism>
<proteinExistence type="inferred from homology"/>
<sequence length="394" mass="43377">MEARLRAAPNRVYEEFDPLTEWVAEEACDTLLLHLPGFRKEQLRVQLTTSRNLIISGERQLRDNIWSRFRKELPVSANCDVNSISAKYEAGILFIRQPKLITPAENQDREKPVTEAPKPPKPLYEPEPRKNVTEEASQKPAPAPTPATRSNGDATESPTAKKVPEKTLEKVKDPKNTDGERRKSADLGTASEKSSEKKKTDAEVVSGKAAKEERSAGSAAENGKKQVSESVNEATKADGLTREVDDGRKTALGSDTNAVRGIAAKLKMPRKMINLVLATLMVLGLGFYVANSVREFQAHNNPLVITDGQHYGALGEFHIWNACVHSDSVTQQAIPTSSFDTALAASPCTLSLDRDTEKASVCVCVCGEEKRKTEIGKSWKFHEQKWVLKEVSAT</sequence>
<dbReference type="InterPro" id="IPR008978">
    <property type="entry name" value="HSP20-like_chaperone"/>
</dbReference>
<evidence type="ECO:0000313" key="9">
    <source>
        <dbReference type="EMBL" id="KAK2989534.1"/>
    </source>
</evidence>
<keyword evidence="2" id="KW-1003">Cell membrane</keyword>
<dbReference type="EMBL" id="JAVXUO010000733">
    <property type="protein sequence ID" value="KAK2989534.1"/>
    <property type="molecule type" value="Genomic_DNA"/>
</dbReference>
<dbReference type="InterPro" id="IPR002068">
    <property type="entry name" value="A-crystallin/Hsp20_dom"/>
</dbReference>
<accession>A0AA88ULG9</accession>
<evidence type="ECO:0000256" key="7">
    <source>
        <dbReference type="SAM" id="Phobius"/>
    </source>
</evidence>
<comment type="subcellular location">
    <subcellularLocation>
        <location evidence="1">Cell membrane</location>
        <topology evidence="1">Single-pass membrane protein</topology>
    </subcellularLocation>
</comment>
<keyword evidence="7" id="KW-0472">Membrane</keyword>
<dbReference type="Proteomes" id="UP001187471">
    <property type="component" value="Unassembled WGS sequence"/>
</dbReference>
<dbReference type="PANTHER" id="PTHR43670:SF73">
    <property type="entry name" value="INACTIVE PROTEIN RESTRICTED TEV MOVEMENT 2-LIKE"/>
    <property type="match status" value="1"/>
</dbReference>
<protein>
    <recommendedName>
        <fullName evidence="8">SHSP domain-containing protein</fullName>
    </recommendedName>
</protein>
<keyword evidence="10" id="KW-1185">Reference proteome</keyword>
<dbReference type="CDD" id="cd06464">
    <property type="entry name" value="ACD_sHsps-like"/>
    <property type="match status" value="1"/>
</dbReference>
<dbReference type="AlphaFoldDB" id="A0AA88ULG9"/>
<evidence type="ECO:0000256" key="1">
    <source>
        <dbReference type="ARBA" id="ARBA00004162"/>
    </source>
</evidence>
<feature type="domain" description="SHSP" evidence="8">
    <location>
        <begin position="10"/>
        <end position="116"/>
    </location>
</feature>
<dbReference type="GO" id="GO:0006952">
    <property type="term" value="P:defense response"/>
    <property type="evidence" value="ECO:0007669"/>
    <property type="project" value="UniProtKB-KW"/>
</dbReference>
<name>A0AA88ULG9_9ASTE</name>
<feature type="compositionally biased region" description="Polar residues" evidence="6">
    <location>
        <begin position="147"/>
        <end position="158"/>
    </location>
</feature>
<feature type="compositionally biased region" description="Basic and acidic residues" evidence="6">
    <location>
        <begin position="193"/>
        <end position="202"/>
    </location>
</feature>
<dbReference type="GO" id="GO:0005886">
    <property type="term" value="C:plasma membrane"/>
    <property type="evidence" value="ECO:0007669"/>
    <property type="project" value="UniProtKB-SubCell"/>
</dbReference>
<keyword evidence="7" id="KW-0812">Transmembrane</keyword>
<feature type="compositionally biased region" description="Basic and acidic residues" evidence="6">
    <location>
        <begin position="124"/>
        <end position="137"/>
    </location>
</feature>
<evidence type="ECO:0000259" key="8">
    <source>
        <dbReference type="PROSITE" id="PS01031"/>
    </source>
</evidence>
<comment type="similarity">
    <text evidence="4 5">Belongs to the small heat shock protein (HSP20) family.</text>
</comment>
<evidence type="ECO:0000256" key="3">
    <source>
        <dbReference type="ARBA" id="ARBA00022821"/>
    </source>
</evidence>
<gene>
    <name evidence="9" type="ORF">RJ640_016658</name>
</gene>
<reference evidence="9" key="1">
    <citation type="submission" date="2022-12" db="EMBL/GenBank/DDBJ databases">
        <title>Draft genome assemblies for two species of Escallonia (Escalloniales).</title>
        <authorList>
            <person name="Chanderbali A."/>
            <person name="Dervinis C."/>
            <person name="Anghel I."/>
            <person name="Soltis D."/>
            <person name="Soltis P."/>
            <person name="Zapata F."/>
        </authorList>
    </citation>
    <scope>NUCLEOTIDE SEQUENCE</scope>
    <source>
        <strain evidence="9">UCBG92.1500</strain>
        <tissue evidence="9">Leaf</tissue>
    </source>
</reference>
<dbReference type="GO" id="GO:0034605">
    <property type="term" value="P:cellular response to heat"/>
    <property type="evidence" value="ECO:0007669"/>
    <property type="project" value="TreeGrafter"/>
</dbReference>
<evidence type="ECO:0000256" key="4">
    <source>
        <dbReference type="PROSITE-ProRule" id="PRU00285"/>
    </source>
</evidence>
<dbReference type="SUPFAM" id="SSF49764">
    <property type="entry name" value="HSP20-like chaperones"/>
    <property type="match status" value="1"/>
</dbReference>
<keyword evidence="3" id="KW-0611">Plant defense</keyword>
<keyword evidence="7" id="KW-1133">Transmembrane helix</keyword>
<evidence type="ECO:0000256" key="5">
    <source>
        <dbReference type="RuleBase" id="RU003616"/>
    </source>
</evidence>
<dbReference type="Pfam" id="PF00011">
    <property type="entry name" value="HSP20"/>
    <property type="match status" value="1"/>
</dbReference>
<feature type="compositionally biased region" description="Basic and acidic residues" evidence="6">
    <location>
        <begin position="235"/>
        <end position="249"/>
    </location>
</feature>
<evidence type="ECO:0000256" key="6">
    <source>
        <dbReference type="SAM" id="MobiDB-lite"/>
    </source>
</evidence>
<comment type="caution">
    <text evidence="9">The sequence shown here is derived from an EMBL/GenBank/DDBJ whole genome shotgun (WGS) entry which is preliminary data.</text>
</comment>
<dbReference type="PANTHER" id="PTHR43670">
    <property type="entry name" value="HEAT SHOCK PROTEIN 26"/>
    <property type="match status" value="1"/>
</dbReference>
<feature type="region of interest" description="Disordered" evidence="6">
    <location>
        <begin position="103"/>
        <end position="253"/>
    </location>
</feature>